<dbReference type="RefSeq" id="WP_188444215.1">
    <property type="nucleotide sequence ID" value="NZ_BMFD01000017.1"/>
</dbReference>
<evidence type="ECO:0008006" key="3">
    <source>
        <dbReference type="Google" id="ProtNLM"/>
    </source>
</evidence>
<dbReference type="Proteomes" id="UP000635885">
    <property type="component" value="Unassembled WGS sequence"/>
</dbReference>
<name>A0ABQ1N6Z9_9BACT</name>
<accession>A0ABQ1N6Z9</accession>
<gene>
    <name evidence="1" type="ORF">GCM10010993_33040</name>
</gene>
<keyword evidence="2" id="KW-1185">Reference proteome</keyword>
<protein>
    <recommendedName>
        <fullName evidence="3">Lipocalin-like domain-containing protein</fullName>
    </recommendedName>
</protein>
<evidence type="ECO:0000313" key="2">
    <source>
        <dbReference type="Proteomes" id="UP000635885"/>
    </source>
</evidence>
<comment type="caution">
    <text evidence="1">The sequence shown here is derived from an EMBL/GenBank/DDBJ whole genome shotgun (WGS) entry which is preliminary data.</text>
</comment>
<evidence type="ECO:0000313" key="1">
    <source>
        <dbReference type="EMBL" id="GGC51938.1"/>
    </source>
</evidence>
<reference evidence="2" key="1">
    <citation type="journal article" date="2019" name="Int. J. Syst. Evol. Microbiol.">
        <title>The Global Catalogue of Microorganisms (GCM) 10K type strain sequencing project: providing services to taxonomists for standard genome sequencing and annotation.</title>
        <authorList>
            <consortium name="The Broad Institute Genomics Platform"/>
            <consortium name="The Broad Institute Genome Sequencing Center for Infectious Disease"/>
            <person name="Wu L."/>
            <person name="Ma J."/>
        </authorList>
    </citation>
    <scope>NUCLEOTIDE SEQUENCE [LARGE SCALE GENOMIC DNA]</scope>
    <source>
        <strain evidence="2">CGMCC 1.12479</strain>
    </source>
</reference>
<sequence>MKSLIITTLLTAFSVMNVLSQDISGVWHGIATNPDNKEITFVFLFERNGGAYNTTMAVPNFDISGIKPKATTFKNGALNIDGSNVGMKYEGKLNETTQLIEDEYTEGGTKLILNLKKGNPKSAALSRPQVPEKLYLYFEEEVIFENPRAILVQAATITRPIGREKFPVVI</sequence>
<dbReference type="EMBL" id="BMFD01000017">
    <property type="protein sequence ID" value="GGC51938.1"/>
    <property type="molecule type" value="Genomic_DNA"/>
</dbReference>
<proteinExistence type="predicted"/>
<organism evidence="1 2">
    <name type="scientific">Belliella aquatica</name>
    <dbReference type="NCBI Taxonomy" id="1323734"/>
    <lineage>
        <taxon>Bacteria</taxon>
        <taxon>Pseudomonadati</taxon>
        <taxon>Bacteroidota</taxon>
        <taxon>Cytophagia</taxon>
        <taxon>Cytophagales</taxon>
        <taxon>Cyclobacteriaceae</taxon>
        <taxon>Belliella</taxon>
    </lineage>
</organism>